<dbReference type="PROSITE" id="PS00889">
    <property type="entry name" value="CNMP_BINDING_2"/>
    <property type="match status" value="1"/>
</dbReference>
<dbReference type="Pfam" id="PF02141">
    <property type="entry name" value="DENN"/>
    <property type="match status" value="1"/>
</dbReference>
<dbReference type="PANTHER" id="PTHR24353">
    <property type="entry name" value="CYCLIC NUCLEOTIDE-DEPENDENT PROTEIN KINASE"/>
    <property type="match status" value="1"/>
</dbReference>
<evidence type="ECO:0000259" key="10">
    <source>
        <dbReference type="PROSITE" id="PS50042"/>
    </source>
</evidence>
<dbReference type="SMART" id="SM00100">
    <property type="entry name" value="cNMP"/>
    <property type="match status" value="2"/>
</dbReference>
<dbReference type="SUPFAM" id="SSF56112">
    <property type="entry name" value="Protein kinase-like (PK-like)"/>
    <property type="match status" value="1"/>
</dbReference>
<feature type="region of interest" description="Disordered" evidence="8">
    <location>
        <begin position="572"/>
        <end position="635"/>
    </location>
</feature>
<evidence type="ECO:0000256" key="7">
    <source>
        <dbReference type="ARBA" id="ARBA00022992"/>
    </source>
</evidence>
<dbReference type="InterPro" id="IPR018488">
    <property type="entry name" value="cNMP-bd_CS"/>
</dbReference>
<dbReference type="InterPro" id="IPR000595">
    <property type="entry name" value="cNMP-bd_dom"/>
</dbReference>
<sequence>MAPNILFKACCQEEIEEIIDTFGPSEVGAGGVVIKQGNQGDDFYVLERGTIDVYELDVHVCALHSGTAFGEIALLYGCPRSATLRARVDCKLWSIDRQAFRGITGQYKRKRLQTKRDILSAVKIQDRYLKDIVGASELDAVANAAHGRSYSRGEFIVRQGEKGDIFFMIEEGDVDVFIEEKGVKPVITLKTGAFFGEKALTNEDDVRTATCVAASESVRCLCLFREDFVLMLGELQDLLDESYRHREGASVASGDASEGEGDVDETEDGAMPAVELSDLEVLRVLGEGAFGCVRLVRTDAPALLNSSNHGAGGAEGQGDSQDQDEGLFALKCLDKKKIDEHGLSDHILSEKAVMSQLKHPFIVRFYTVMQDEKQIYFLLEALLGGTLCHRIQAMGKFPEQWSKFYSASVVYAFCHMHGKRIAYRDLKPENLVMDLKGFVKIVDFGLAKKINGKTWTLCGTPDYLAPEVILNEGHDWAVDYWALGVFIYEMTAGNAPFSGANPMEVYKKVLSGQLDMPVHFSEDLVDLARKLLNTSQSKRLGRIVGGGGNVLQHMWFSDLDCDELLKMRLSPPIKPDLSEEDPTLFGNGDTQDSDTGGDVDSRLRTRFSDDMDEATADPRPGPTRMDSWQKNPKNNRVTYTLGRGNRHQQRMLEMLKQQQQQQQQHRQMPQEMPKARNEVVRSTMLRVIKHQPGRQPGAGRLSQIRISGWGDANEQDRLKVADKAVVLAAPTREKKIAVSDTKTSEDKQQALKDAFNNNSNSDVSVRRSTFTVNEKAKATNLSDVDLRQETPEVNRMTMAHAAQEGIDTSAFLKLQLMNLALASKAEGGLEHQTSFEQFSLLSLKPESLGLDNPCDESIDQAGPRYLDQFSVKSIDLLDQFPTSFSASEVEALEPEALSAFCFPNGLKIRLLPRCALQGAKRLGWFGKDSDLYQLHGFTDVSGTLSHGVSITTLELLPAVNQHTARLIAVLVSLRQKRRAAGVISRLWRQYNLVRVRAVVVIQECWRKYYEQQREQWRFSGARKRGGKGGSSKGASLFFNMNMSMANFGDTSEIIEEGATRKSGSAPRKSLKRRGSSVENKFIRSVVDIWGGGDPKQQKQQLELKKQRSRQLKKLIEMQESVRAGDGFFSWGCDDSADSDLEDDVSEAVRRQAAEAYNAMIEADRLGDVCVVEMCHVLIGTRPEEQSLLLCALQQLVDLEREDNSLQQQFDLQNSGHDSLPKIGLSEHERRPNRRLSSAFTAHSDNRHSILMAMQMKLSVPPKQSHKFRRIEFDHIYGRQDRFEMKLPIARFEPISLPMPLPHVSGQWGFAKLVLLIKTHELMLLLKLLLLERSLLIIGHSQEEVSTCCCALLDLLEPYKWASAFIPLLPIDMLDFVCSPVPFIAGIVVDNKCLLSDIEKDHRVQSSMLDGLSVLNLTTGKLLVTNEEGTAEILARAFNPISQLTLYESRLQRLYQDKKSALRSFKAFFQRGPSRYESLTLQSMKSVIKKHLQTLTASLTAQPDAWKQCGDFNEEKNTFDFDPSKFVQPLKDQLMFQIQYQEMMAHTQLFVGFVEELQNFGERRTELLVGEEALFIANWLSFRWRKFKQRLSSDPSLLK</sequence>
<feature type="region of interest" description="Disordered" evidence="8">
    <location>
        <begin position="1211"/>
        <end position="1233"/>
    </location>
</feature>
<dbReference type="Gene3D" id="3.30.200.20">
    <property type="entry name" value="Phosphorylase Kinase, domain 1"/>
    <property type="match status" value="1"/>
</dbReference>
<feature type="domain" description="UDENN" evidence="11">
    <location>
        <begin position="1166"/>
        <end position="1565"/>
    </location>
</feature>
<dbReference type="PROSITE" id="PS50211">
    <property type="entry name" value="DENN"/>
    <property type="match status" value="1"/>
</dbReference>
<dbReference type="InterPro" id="IPR037516">
    <property type="entry name" value="Tripartite_DENN"/>
</dbReference>
<evidence type="ECO:0000256" key="1">
    <source>
        <dbReference type="ARBA" id="ARBA00022527"/>
    </source>
</evidence>
<keyword evidence="2" id="KW-0140">cGMP</keyword>
<evidence type="ECO:0000256" key="4">
    <source>
        <dbReference type="ARBA" id="ARBA00022741"/>
    </source>
</evidence>
<evidence type="ECO:0000256" key="2">
    <source>
        <dbReference type="ARBA" id="ARBA00022535"/>
    </source>
</evidence>
<dbReference type="InterPro" id="IPR000719">
    <property type="entry name" value="Prot_kinase_dom"/>
</dbReference>
<evidence type="ECO:0000259" key="11">
    <source>
        <dbReference type="PROSITE" id="PS50211"/>
    </source>
</evidence>
<evidence type="ECO:0008006" key="13">
    <source>
        <dbReference type="Google" id="ProtNLM"/>
    </source>
</evidence>
<feature type="domain" description="Cyclic nucleotide-binding" evidence="10">
    <location>
        <begin position="6"/>
        <end position="121"/>
    </location>
</feature>
<evidence type="ECO:0000256" key="3">
    <source>
        <dbReference type="ARBA" id="ARBA00022679"/>
    </source>
</evidence>
<protein>
    <recommendedName>
        <fullName evidence="13">cGMP-dependent protein kinase</fullName>
    </recommendedName>
</protein>
<dbReference type="InterPro" id="IPR014710">
    <property type="entry name" value="RmlC-like_jellyroll"/>
</dbReference>
<accession>A0A7S4J9G5</accession>
<dbReference type="PRINTS" id="PR00103">
    <property type="entry name" value="CAMPKINASE"/>
</dbReference>
<gene>
    <name evidence="12" type="ORF">OAUR00152_LOCUS24421</name>
</gene>
<dbReference type="Gene3D" id="2.60.120.10">
    <property type="entry name" value="Jelly Rolls"/>
    <property type="match status" value="2"/>
</dbReference>
<dbReference type="Gene3D" id="3.40.50.11500">
    <property type="match status" value="1"/>
</dbReference>
<dbReference type="GO" id="GO:0004674">
    <property type="term" value="F:protein serine/threonine kinase activity"/>
    <property type="evidence" value="ECO:0007669"/>
    <property type="project" value="UniProtKB-KW"/>
</dbReference>
<feature type="domain" description="Cyclic nucleotide-binding" evidence="10">
    <location>
        <begin position="129"/>
        <end position="249"/>
    </location>
</feature>
<feature type="compositionally biased region" description="Polar residues" evidence="8">
    <location>
        <begin position="626"/>
        <end position="635"/>
    </location>
</feature>
<dbReference type="InterPro" id="IPR018490">
    <property type="entry name" value="cNMP-bd_dom_sf"/>
</dbReference>
<dbReference type="Gene3D" id="1.10.510.10">
    <property type="entry name" value="Transferase(Phosphotransferase) domain 1"/>
    <property type="match status" value="1"/>
</dbReference>
<dbReference type="SUPFAM" id="SSF51206">
    <property type="entry name" value="cAMP-binding domain-like"/>
    <property type="match status" value="2"/>
</dbReference>
<keyword evidence="1" id="KW-0723">Serine/threonine-protein kinase</keyword>
<feature type="region of interest" description="Disordered" evidence="8">
    <location>
        <begin position="249"/>
        <end position="270"/>
    </location>
</feature>
<reference evidence="12" key="1">
    <citation type="submission" date="2021-01" db="EMBL/GenBank/DDBJ databases">
        <authorList>
            <person name="Corre E."/>
            <person name="Pelletier E."/>
            <person name="Niang G."/>
            <person name="Scheremetjew M."/>
            <person name="Finn R."/>
            <person name="Kale V."/>
            <person name="Holt S."/>
            <person name="Cochrane G."/>
            <person name="Meng A."/>
            <person name="Brown T."/>
            <person name="Cohen L."/>
        </authorList>
    </citation>
    <scope>NUCLEOTIDE SEQUENCE</scope>
    <source>
        <strain evidence="12">Isolate 1302-5</strain>
    </source>
</reference>
<dbReference type="GO" id="GO:0005524">
    <property type="term" value="F:ATP binding"/>
    <property type="evidence" value="ECO:0007669"/>
    <property type="project" value="UniProtKB-KW"/>
</dbReference>
<dbReference type="PROSITE" id="PS50011">
    <property type="entry name" value="PROTEIN_KINASE_DOM"/>
    <property type="match status" value="1"/>
</dbReference>
<dbReference type="InterPro" id="IPR011009">
    <property type="entry name" value="Kinase-like_dom_sf"/>
</dbReference>
<dbReference type="InterPro" id="IPR043153">
    <property type="entry name" value="DENN_C"/>
</dbReference>
<keyword evidence="6" id="KW-0067">ATP-binding</keyword>
<evidence type="ECO:0000259" key="9">
    <source>
        <dbReference type="PROSITE" id="PS50011"/>
    </source>
</evidence>
<dbReference type="SMART" id="SM00220">
    <property type="entry name" value="S_TKc"/>
    <property type="match status" value="1"/>
</dbReference>
<organism evidence="12">
    <name type="scientific">Odontella aurita</name>
    <dbReference type="NCBI Taxonomy" id="265563"/>
    <lineage>
        <taxon>Eukaryota</taxon>
        <taxon>Sar</taxon>
        <taxon>Stramenopiles</taxon>
        <taxon>Ochrophyta</taxon>
        <taxon>Bacillariophyta</taxon>
        <taxon>Mediophyceae</taxon>
        <taxon>Biddulphiophycidae</taxon>
        <taxon>Eupodiscales</taxon>
        <taxon>Odontellaceae</taxon>
        <taxon>Odontella</taxon>
    </lineage>
</organism>
<dbReference type="PROSITE" id="PS00888">
    <property type="entry name" value="CNMP_BINDING_1"/>
    <property type="match status" value="2"/>
</dbReference>
<dbReference type="EMBL" id="HBKQ01035564">
    <property type="protein sequence ID" value="CAE2256570.1"/>
    <property type="molecule type" value="Transcribed_RNA"/>
</dbReference>
<name>A0A7S4J9G5_9STRA</name>
<keyword evidence="3" id="KW-0808">Transferase</keyword>
<keyword evidence="7" id="KW-0142">cGMP-binding</keyword>
<dbReference type="Pfam" id="PF00069">
    <property type="entry name" value="Pkinase"/>
    <property type="match status" value="1"/>
</dbReference>
<dbReference type="InterPro" id="IPR001194">
    <property type="entry name" value="cDENN_dom"/>
</dbReference>
<dbReference type="Pfam" id="PF00027">
    <property type="entry name" value="cNMP_binding"/>
    <property type="match status" value="2"/>
</dbReference>
<proteinExistence type="predicted"/>
<dbReference type="InterPro" id="IPR008271">
    <property type="entry name" value="Ser/Thr_kinase_AS"/>
</dbReference>
<evidence type="ECO:0000256" key="5">
    <source>
        <dbReference type="ARBA" id="ARBA00022777"/>
    </source>
</evidence>
<dbReference type="PROSITE" id="PS50042">
    <property type="entry name" value="CNMP_BINDING_3"/>
    <property type="match status" value="2"/>
</dbReference>
<dbReference type="PANTHER" id="PTHR24353:SF147">
    <property type="entry name" value="CGMP-DEPENDENT SERINE_THREONIN PROTEIN KINASE-RELATED"/>
    <property type="match status" value="1"/>
</dbReference>
<dbReference type="SMART" id="SM00799">
    <property type="entry name" value="DENN"/>
    <property type="match status" value="1"/>
</dbReference>
<dbReference type="PROSITE" id="PS00108">
    <property type="entry name" value="PROTEIN_KINASE_ST"/>
    <property type="match status" value="1"/>
</dbReference>
<feature type="compositionally biased region" description="Basic and acidic residues" evidence="8">
    <location>
        <begin position="599"/>
        <end position="609"/>
    </location>
</feature>
<evidence type="ECO:0000313" key="12">
    <source>
        <dbReference type="EMBL" id="CAE2256570.1"/>
    </source>
</evidence>
<feature type="domain" description="Protein kinase" evidence="9">
    <location>
        <begin position="279"/>
        <end position="556"/>
    </location>
</feature>
<evidence type="ECO:0000256" key="8">
    <source>
        <dbReference type="SAM" id="MobiDB-lite"/>
    </source>
</evidence>
<evidence type="ECO:0000256" key="6">
    <source>
        <dbReference type="ARBA" id="ARBA00022840"/>
    </source>
</evidence>
<feature type="compositionally biased region" description="Acidic residues" evidence="8">
    <location>
        <begin position="257"/>
        <end position="268"/>
    </location>
</feature>
<keyword evidence="5" id="KW-0418">Kinase</keyword>
<keyword evidence="4" id="KW-0547">Nucleotide-binding</keyword>
<dbReference type="GO" id="GO:0030553">
    <property type="term" value="F:cGMP binding"/>
    <property type="evidence" value="ECO:0007669"/>
    <property type="project" value="UniProtKB-KW"/>
</dbReference>
<dbReference type="CDD" id="cd00038">
    <property type="entry name" value="CAP_ED"/>
    <property type="match status" value="2"/>
</dbReference>